<name>A0A7U7EIP9_9GAMM</name>
<dbReference type="AlphaFoldDB" id="A0A7U7EIP9"/>
<proteinExistence type="predicted"/>
<feature type="compositionally biased region" description="Basic and acidic residues" evidence="1">
    <location>
        <begin position="11"/>
        <end position="30"/>
    </location>
</feature>
<accession>A0A7U7EIP9</accession>
<sequence length="46" mass="5008">MVGYQSRHPHERGEPDCDGRLDSRVRGNDKSVIDTACVVPANAGNQ</sequence>
<feature type="region of interest" description="Disordered" evidence="1">
    <location>
        <begin position="1"/>
        <end position="30"/>
    </location>
</feature>
<evidence type="ECO:0000256" key="1">
    <source>
        <dbReference type="SAM" id="MobiDB-lite"/>
    </source>
</evidence>
<comment type="caution">
    <text evidence="2">The sequence shown here is derived from an EMBL/GenBank/DDBJ whole genome shotgun (WGS) entry which is preliminary data.</text>
</comment>
<evidence type="ECO:0000313" key="2">
    <source>
        <dbReference type="EMBL" id="CAD5105779.1"/>
    </source>
</evidence>
<organism evidence="2 3">
    <name type="scientific">Zestomonas carbonaria</name>
    <dbReference type="NCBI Taxonomy" id="2762745"/>
    <lineage>
        <taxon>Bacteria</taxon>
        <taxon>Pseudomonadati</taxon>
        <taxon>Pseudomonadota</taxon>
        <taxon>Gammaproteobacteria</taxon>
        <taxon>Pseudomonadales</taxon>
        <taxon>Pseudomonadaceae</taxon>
        <taxon>Zestomonas</taxon>
    </lineage>
</organism>
<gene>
    <name evidence="2" type="ORF">PSEWESI4_00036</name>
</gene>
<evidence type="ECO:0000313" key="3">
    <source>
        <dbReference type="Proteomes" id="UP000583387"/>
    </source>
</evidence>
<keyword evidence="3" id="KW-1185">Reference proteome</keyword>
<reference evidence="2 3" key="1">
    <citation type="submission" date="2020-08" db="EMBL/GenBank/DDBJ databases">
        <authorList>
            <person name="Criscuolo A."/>
        </authorList>
    </citation>
    <scope>NUCLEOTIDE SEQUENCE [LARGE SCALE GENOMIC DNA]</scope>
    <source>
        <strain evidence="2">CIP111764</strain>
    </source>
</reference>
<dbReference type="Proteomes" id="UP000583387">
    <property type="component" value="Unassembled WGS sequence"/>
</dbReference>
<protein>
    <submittedName>
        <fullName evidence="2">Uncharacterized protein</fullName>
    </submittedName>
</protein>
<dbReference type="EMBL" id="CAJFCI010000011">
    <property type="protein sequence ID" value="CAD5105779.1"/>
    <property type="molecule type" value="Genomic_DNA"/>
</dbReference>